<keyword evidence="3" id="KW-1185">Reference proteome</keyword>
<dbReference type="InterPro" id="IPR013710">
    <property type="entry name" value="DapH_N"/>
</dbReference>
<comment type="caution">
    <text evidence="2">The sequence shown here is derived from an EMBL/GenBank/DDBJ whole genome shotgun (WGS) entry which is preliminary data.</text>
</comment>
<evidence type="ECO:0000259" key="1">
    <source>
        <dbReference type="Pfam" id="PF08503"/>
    </source>
</evidence>
<dbReference type="EMBL" id="BEXA01000003">
    <property type="protein sequence ID" value="GAY73509.1"/>
    <property type="molecule type" value="Genomic_DNA"/>
</dbReference>
<accession>A0A401FM93</accession>
<evidence type="ECO:0000313" key="2">
    <source>
        <dbReference type="EMBL" id="GAY73509.1"/>
    </source>
</evidence>
<organism evidence="2 3">
    <name type="scientific">Lentilactobacillus kosonis</name>
    <dbReference type="NCBI Taxonomy" id="2810561"/>
    <lineage>
        <taxon>Bacteria</taxon>
        <taxon>Bacillati</taxon>
        <taxon>Bacillota</taxon>
        <taxon>Bacilli</taxon>
        <taxon>Lactobacillales</taxon>
        <taxon>Lactobacillaceae</taxon>
        <taxon>Lentilactobacillus</taxon>
    </lineage>
</organism>
<name>A0A401FM93_9LACO</name>
<keyword evidence="2" id="KW-0808">Transferase</keyword>
<dbReference type="AlphaFoldDB" id="A0A401FM93"/>
<protein>
    <submittedName>
        <fullName evidence="2">2,3,4,5-tetrahydropyridine-2,6-dicarboxylate N-acetyltransferase</fullName>
        <ecNumber evidence="2">2.3.1.89</ecNumber>
    </submittedName>
</protein>
<dbReference type="Proteomes" id="UP000286974">
    <property type="component" value="Unassembled WGS sequence"/>
</dbReference>
<dbReference type="Pfam" id="PF08503">
    <property type="entry name" value="DapH_N"/>
    <property type="match status" value="1"/>
</dbReference>
<proteinExistence type="predicted"/>
<dbReference type="EC" id="2.3.1.89" evidence="2"/>
<gene>
    <name evidence="2" type="ORF">NBRC111893_1655</name>
</gene>
<dbReference type="Gene3D" id="3.30.70.250">
    <property type="entry name" value="Malonyl-CoA ACP transacylase, ACP-binding"/>
    <property type="match status" value="1"/>
</dbReference>
<dbReference type="GO" id="GO:0047200">
    <property type="term" value="F:tetrahydrodipicolinate N-acetyltransferase activity"/>
    <property type="evidence" value="ECO:0007669"/>
    <property type="project" value="UniProtKB-EC"/>
</dbReference>
<reference evidence="2 3" key="1">
    <citation type="submission" date="2017-11" db="EMBL/GenBank/DDBJ databases">
        <title>Draft Genome Sequence of Lactobacillus curieae NBRC 111893 isolated from Koso, a Japanese sugar-Vegetable Fermented Beverage.</title>
        <authorList>
            <person name="Chiou T.Y."/>
            <person name="Oshima K."/>
            <person name="Suda W."/>
            <person name="Hattori M."/>
            <person name="Takahashi T."/>
        </authorList>
    </citation>
    <scope>NUCLEOTIDE SEQUENCE [LARGE SCALE GENOMIC DNA]</scope>
    <source>
        <strain evidence="2 3">NBRC111893</strain>
    </source>
</reference>
<evidence type="ECO:0000313" key="3">
    <source>
        <dbReference type="Proteomes" id="UP000286974"/>
    </source>
</evidence>
<sequence>MEEMNAQEIIEYIGNADKKTPVRVFIKGSLTDLSVPESIKGFLENHTGILFGDWQDVEPFIQQHLDVIKDYVVEMIREIQLFRYLI</sequence>
<feature type="domain" description="2,3,4,5-tetrahydropyridine-2,6-dicarboxylate N-acetyltransferase N-terminal" evidence="1">
    <location>
        <begin position="4"/>
        <end position="77"/>
    </location>
</feature>
<keyword evidence="2" id="KW-0012">Acyltransferase</keyword>